<name>A0A1W1UI14_DESTI</name>
<dbReference type="PANTHER" id="PTHR42855">
    <property type="entry name" value="ABC TRANSPORTER ATP-BINDING SUBUNIT"/>
    <property type="match status" value="1"/>
</dbReference>
<dbReference type="STRING" id="656914.SAMN00017405_1979"/>
<sequence length="94" mass="10552">MIRKGDNMIKIDNLSYSFPQKNLYNKISFTLEYGQHCAFIGVGGSGKSTLIDLIMDPEKYMFEGTLEISPGCIIGYVSQSSQLDKTKNLQYSNI</sequence>
<dbReference type="PANTHER" id="PTHR42855:SF1">
    <property type="entry name" value="ABC TRANSPORTER DOMAIN-CONTAINING PROTEIN"/>
    <property type="match status" value="1"/>
</dbReference>
<dbReference type="AlphaFoldDB" id="A0A1W1UI14"/>
<evidence type="ECO:0000259" key="1">
    <source>
        <dbReference type="Pfam" id="PF00005"/>
    </source>
</evidence>
<dbReference type="GO" id="GO:0005524">
    <property type="term" value="F:ATP binding"/>
    <property type="evidence" value="ECO:0007669"/>
    <property type="project" value="InterPro"/>
</dbReference>
<dbReference type="InterPro" id="IPR003439">
    <property type="entry name" value="ABC_transporter-like_ATP-bd"/>
</dbReference>
<dbReference type="Gene3D" id="3.40.50.300">
    <property type="entry name" value="P-loop containing nucleotide triphosphate hydrolases"/>
    <property type="match status" value="1"/>
</dbReference>
<feature type="domain" description="ABC transporter" evidence="1">
    <location>
        <begin position="25"/>
        <end position="86"/>
    </location>
</feature>
<proteinExistence type="predicted"/>
<organism evidence="2 3">
    <name type="scientific">Desulfonispora thiosulfatigenes DSM 11270</name>
    <dbReference type="NCBI Taxonomy" id="656914"/>
    <lineage>
        <taxon>Bacteria</taxon>
        <taxon>Bacillati</taxon>
        <taxon>Bacillota</taxon>
        <taxon>Clostridia</taxon>
        <taxon>Eubacteriales</taxon>
        <taxon>Peptococcaceae</taxon>
        <taxon>Desulfonispora</taxon>
    </lineage>
</organism>
<dbReference type="Pfam" id="PF00005">
    <property type="entry name" value="ABC_tran"/>
    <property type="match status" value="1"/>
</dbReference>
<evidence type="ECO:0000313" key="3">
    <source>
        <dbReference type="Proteomes" id="UP000192731"/>
    </source>
</evidence>
<accession>A0A1W1UI14</accession>
<dbReference type="SUPFAM" id="SSF52540">
    <property type="entry name" value="P-loop containing nucleoside triphosphate hydrolases"/>
    <property type="match status" value="1"/>
</dbReference>
<gene>
    <name evidence="2" type="ORF">SAMN00017405_1979</name>
</gene>
<dbReference type="EMBL" id="FWWT01000006">
    <property type="protein sequence ID" value="SMB80710.1"/>
    <property type="molecule type" value="Genomic_DNA"/>
</dbReference>
<dbReference type="Proteomes" id="UP000192731">
    <property type="component" value="Unassembled WGS sequence"/>
</dbReference>
<dbReference type="InterPro" id="IPR027417">
    <property type="entry name" value="P-loop_NTPase"/>
</dbReference>
<dbReference type="GO" id="GO:0016887">
    <property type="term" value="F:ATP hydrolysis activity"/>
    <property type="evidence" value="ECO:0007669"/>
    <property type="project" value="InterPro"/>
</dbReference>
<protein>
    <submittedName>
        <fullName evidence="2">ABC transporter</fullName>
    </submittedName>
</protein>
<dbReference type="InterPro" id="IPR051309">
    <property type="entry name" value="ABCF_ATPase"/>
</dbReference>
<reference evidence="2 3" key="1">
    <citation type="submission" date="2017-04" db="EMBL/GenBank/DDBJ databases">
        <authorList>
            <person name="Afonso C.L."/>
            <person name="Miller P.J."/>
            <person name="Scott M.A."/>
            <person name="Spackman E."/>
            <person name="Goraichik I."/>
            <person name="Dimitrov K.M."/>
            <person name="Suarez D.L."/>
            <person name="Swayne D.E."/>
        </authorList>
    </citation>
    <scope>NUCLEOTIDE SEQUENCE [LARGE SCALE GENOMIC DNA]</scope>
    <source>
        <strain evidence="2 3">DSM 11270</strain>
    </source>
</reference>
<evidence type="ECO:0000313" key="2">
    <source>
        <dbReference type="EMBL" id="SMB80710.1"/>
    </source>
</evidence>
<keyword evidence="3" id="KW-1185">Reference proteome</keyword>